<accession>A0A2M9HB35</accession>
<evidence type="ECO:0008006" key="4">
    <source>
        <dbReference type="Google" id="ProtNLM"/>
    </source>
</evidence>
<keyword evidence="1" id="KW-1133">Transmembrane helix</keyword>
<gene>
    <name evidence="2" type="ORF">CS006_02430</name>
</gene>
<feature type="transmembrane region" description="Helical" evidence="1">
    <location>
        <begin position="130"/>
        <end position="152"/>
    </location>
</feature>
<dbReference type="RefSeq" id="WP_100510166.1">
    <property type="nucleotide sequence ID" value="NZ_PEBI01000001.1"/>
</dbReference>
<keyword evidence="3" id="KW-1185">Reference proteome</keyword>
<dbReference type="AlphaFoldDB" id="A0A2M9HB35"/>
<evidence type="ECO:0000313" key="2">
    <source>
        <dbReference type="EMBL" id="PJM74024.1"/>
    </source>
</evidence>
<feature type="transmembrane region" description="Helical" evidence="1">
    <location>
        <begin position="63"/>
        <end position="83"/>
    </location>
</feature>
<evidence type="ECO:0000313" key="3">
    <source>
        <dbReference type="Proteomes" id="UP000229095"/>
    </source>
</evidence>
<keyword evidence="1" id="KW-0472">Membrane</keyword>
<sequence length="208" mass="23006">MRFLAAIFRFATSACCFAGTYEIWHLHEFASLTYFTFQTALLLGVVMLWSGAATLLKGIEPPVWLKGCLTLYIAVAGLVAAFLLPAADPSTPRVFGLMTVTYAHIIVPIAAVIDFLVFDEHRKFQWSYCLTWLIYIPVYVMGVLIRAAIWPHSGPLKDGTPYPYDFLNLPQIGWTQLGINVGEGLAAFLVLGLVLVALDRVLPAKLVK</sequence>
<reference evidence="2 3" key="1">
    <citation type="submission" date="2017-10" db="EMBL/GenBank/DDBJ databases">
        <title>Draft genome sequences of strains TRE 1, TRE 9, TRE H and TRI 7, isolated from tamarins, belonging to four potential novel Bifidobacterium species.</title>
        <authorList>
            <person name="Mattarelli P."/>
            <person name="Modesto M."/>
            <person name="Puglisi E."/>
            <person name="Morelli L."/>
            <person name="Spezio C."/>
            <person name="Bonetti A."/>
            <person name="Sandri C."/>
        </authorList>
    </citation>
    <scope>NUCLEOTIDE SEQUENCE [LARGE SCALE GENOMIC DNA]</scope>
    <source>
        <strain evidence="3">TRE1</strain>
    </source>
</reference>
<protein>
    <recommendedName>
        <fullName evidence="4">Pr6Pr family membrane protein</fullName>
    </recommendedName>
</protein>
<dbReference type="Proteomes" id="UP000229095">
    <property type="component" value="Unassembled WGS sequence"/>
</dbReference>
<organism evidence="2 3">
    <name type="scientific">Bifidobacterium primatium</name>
    <dbReference type="NCBI Taxonomy" id="2045438"/>
    <lineage>
        <taxon>Bacteria</taxon>
        <taxon>Bacillati</taxon>
        <taxon>Actinomycetota</taxon>
        <taxon>Actinomycetes</taxon>
        <taxon>Bifidobacteriales</taxon>
        <taxon>Bifidobacteriaceae</taxon>
        <taxon>Bifidobacterium</taxon>
    </lineage>
</organism>
<feature type="transmembrane region" description="Helical" evidence="1">
    <location>
        <begin position="172"/>
        <end position="198"/>
    </location>
</feature>
<dbReference type="OrthoDB" id="9809977at2"/>
<name>A0A2M9HB35_9BIFI</name>
<feature type="transmembrane region" description="Helical" evidence="1">
    <location>
        <begin position="95"/>
        <end position="118"/>
    </location>
</feature>
<keyword evidence="1" id="KW-0812">Transmembrane</keyword>
<proteinExistence type="predicted"/>
<dbReference type="NCBIfam" id="NF038065">
    <property type="entry name" value="Pr6Pr"/>
    <property type="match status" value="1"/>
</dbReference>
<evidence type="ECO:0000256" key="1">
    <source>
        <dbReference type="SAM" id="Phobius"/>
    </source>
</evidence>
<dbReference type="InterPro" id="IPR049713">
    <property type="entry name" value="Pr6Pr-like"/>
</dbReference>
<dbReference type="EMBL" id="PEBI01000001">
    <property type="protein sequence ID" value="PJM74024.1"/>
    <property type="molecule type" value="Genomic_DNA"/>
</dbReference>
<comment type="caution">
    <text evidence="2">The sequence shown here is derived from an EMBL/GenBank/DDBJ whole genome shotgun (WGS) entry which is preliminary data.</text>
</comment>
<feature type="transmembrane region" description="Helical" evidence="1">
    <location>
        <begin position="34"/>
        <end position="56"/>
    </location>
</feature>